<dbReference type="RefSeq" id="WP_188358925.1">
    <property type="nucleotide sequence ID" value="NZ_BMDC01000001.1"/>
</dbReference>
<dbReference type="PANTHER" id="PTHR35601:SF1">
    <property type="entry name" value="TOXIN RELE"/>
    <property type="match status" value="1"/>
</dbReference>
<evidence type="ECO:0000313" key="4">
    <source>
        <dbReference type="Proteomes" id="UP000600171"/>
    </source>
</evidence>
<evidence type="ECO:0000313" key="3">
    <source>
        <dbReference type="EMBL" id="GGH59626.1"/>
    </source>
</evidence>
<protein>
    <submittedName>
        <fullName evidence="3">Translation repressor RelE</fullName>
    </submittedName>
</protein>
<organism evidence="3 4">
    <name type="scientific">Rothia aerolata</name>
    <dbReference type="NCBI Taxonomy" id="1812262"/>
    <lineage>
        <taxon>Bacteria</taxon>
        <taxon>Bacillati</taxon>
        <taxon>Actinomycetota</taxon>
        <taxon>Actinomycetes</taxon>
        <taxon>Micrococcales</taxon>
        <taxon>Micrococcaceae</taxon>
        <taxon>Rothia</taxon>
    </lineage>
</organism>
<comment type="caution">
    <text evidence="3">The sequence shown here is derived from an EMBL/GenBank/DDBJ whole genome shotgun (WGS) entry which is preliminary data.</text>
</comment>
<keyword evidence="2" id="KW-1277">Toxin-antitoxin system</keyword>
<dbReference type="InterPro" id="IPR007712">
    <property type="entry name" value="RelE/ParE_toxin"/>
</dbReference>
<dbReference type="EMBL" id="BMDC01000001">
    <property type="protein sequence ID" value="GGH59626.1"/>
    <property type="molecule type" value="Genomic_DNA"/>
</dbReference>
<proteinExistence type="inferred from homology"/>
<name>A0A917IQD0_9MICC</name>
<dbReference type="PANTHER" id="PTHR35601">
    <property type="entry name" value="TOXIN RELE"/>
    <property type="match status" value="1"/>
</dbReference>
<evidence type="ECO:0000256" key="2">
    <source>
        <dbReference type="ARBA" id="ARBA00022649"/>
    </source>
</evidence>
<dbReference type="Pfam" id="PF05016">
    <property type="entry name" value="ParE_toxin"/>
    <property type="match status" value="1"/>
</dbReference>
<dbReference type="Proteomes" id="UP000600171">
    <property type="component" value="Unassembled WGS sequence"/>
</dbReference>
<comment type="similarity">
    <text evidence="1">Belongs to the RelE toxin family.</text>
</comment>
<dbReference type="Gene3D" id="3.30.2310.20">
    <property type="entry name" value="RelE-like"/>
    <property type="match status" value="1"/>
</dbReference>
<dbReference type="AlphaFoldDB" id="A0A917IQD0"/>
<evidence type="ECO:0000256" key="1">
    <source>
        <dbReference type="ARBA" id="ARBA00006226"/>
    </source>
</evidence>
<accession>A0A917IQD0</accession>
<dbReference type="InterPro" id="IPR035093">
    <property type="entry name" value="RelE/ParE_toxin_dom_sf"/>
</dbReference>
<reference evidence="3 4" key="1">
    <citation type="journal article" date="2014" name="Int. J. Syst. Evol. Microbiol.">
        <title>Complete genome sequence of Corynebacterium casei LMG S-19264T (=DSM 44701T), isolated from a smear-ripened cheese.</title>
        <authorList>
            <consortium name="US DOE Joint Genome Institute (JGI-PGF)"/>
            <person name="Walter F."/>
            <person name="Albersmeier A."/>
            <person name="Kalinowski J."/>
            <person name="Ruckert C."/>
        </authorList>
    </citation>
    <scope>NUCLEOTIDE SEQUENCE [LARGE SCALE GENOMIC DNA]</scope>
    <source>
        <strain evidence="3 4">CCM 8669</strain>
    </source>
</reference>
<keyword evidence="4" id="KW-1185">Reference proteome</keyword>
<sequence length="85" mass="9984">MSYTVVLTNPAKKQIRKLPRSVQEQIIFMLEGLSEDPRPYHSTKLVGHQTAWRIKVGQYRVIYDIFDAELVVSVVRAAHRREVYR</sequence>
<dbReference type="SUPFAM" id="SSF143011">
    <property type="entry name" value="RelE-like"/>
    <property type="match status" value="1"/>
</dbReference>
<dbReference type="NCBIfam" id="TIGR02385">
    <property type="entry name" value="RelE_StbE"/>
    <property type="match status" value="1"/>
</dbReference>
<gene>
    <name evidence="3" type="ORF">GCM10007359_07010</name>
</gene>